<dbReference type="InterPro" id="IPR011044">
    <property type="entry name" value="Quino_amine_DH_bsu"/>
</dbReference>
<dbReference type="Proteomes" id="UP000623467">
    <property type="component" value="Unassembled WGS sequence"/>
</dbReference>
<evidence type="ECO:0000313" key="1">
    <source>
        <dbReference type="EMBL" id="KAF7364306.1"/>
    </source>
</evidence>
<dbReference type="EMBL" id="JACAZH010000007">
    <property type="protein sequence ID" value="KAF7364306.1"/>
    <property type="molecule type" value="Genomic_DNA"/>
</dbReference>
<evidence type="ECO:0000313" key="2">
    <source>
        <dbReference type="Proteomes" id="UP000623467"/>
    </source>
</evidence>
<dbReference type="InterPro" id="IPR039535">
    <property type="entry name" value="ASST-like"/>
</dbReference>
<dbReference type="AlphaFoldDB" id="A0A8H6YT28"/>
<reference evidence="1" key="1">
    <citation type="submission" date="2020-05" db="EMBL/GenBank/DDBJ databases">
        <title>Mycena genomes resolve the evolution of fungal bioluminescence.</title>
        <authorList>
            <person name="Tsai I.J."/>
        </authorList>
    </citation>
    <scope>NUCLEOTIDE SEQUENCE</scope>
    <source>
        <strain evidence="1">160909Yilan</strain>
    </source>
</reference>
<sequence>MSQHCRSSFCKIYKLWSSLHHTTPMHYFWTFCALVASLTPAAIAEFETTYHSSPLAIQPFTILERSADYDPDNTTLFLTCPVGIDVAQPGPTIYDSHGNLVWADPSLGSCSNLDLQTYEGENYLTMWVGTGSPGTGQQTGSGNGIMLNSAYEIVRNVSAVNPEGTDAHEFNIVQPENKTALVTAYHPIPLDLTSVGGPADGWYLNALIQEIDIATGAVLFNWTSIDHIAFSESYNNLTQTGEGNTSALAWDAVHINSIAKDTAGNYLVSARHTQTVYKIHSNGTILWRLGGKTSDFTFIGNNTEFHWQHHARWHADETQISVFDDGAAVIETTILIDEPVASGKFLTIDEDAMTASLAARFLPSPNSGPALAEGSTTLYGSTVVTGYGVNPWVMVQDFSTGAVLLSAIIGPNTTLPFGSITNYRAFQMSTAQFVGRPKQPPSVALVGGDVFVSWNGATNVAEWALFTGTDPKDVTKKVTTVHKTGFETQISGAGTSAFIAVAALAADGTTLGKSAVYSTSNGTVV</sequence>
<dbReference type="PANTHER" id="PTHR35340">
    <property type="entry name" value="PQQ ENZYME REPEAT PROTEIN-RELATED"/>
    <property type="match status" value="1"/>
</dbReference>
<dbReference type="PANTHER" id="PTHR35340:SF5">
    <property type="entry name" value="ASST-DOMAIN-CONTAINING PROTEIN"/>
    <property type="match status" value="1"/>
</dbReference>
<dbReference type="Pfam" id="PF14269">
    <property type="entry name" value="Arylsulfotran_2"/>
    <property type="match status" value="1"/>
</dbReference>
<proteinExistence type="predicted"/>
<protein>
    <recommendedName>
        <fullName evidence="3">ASST-domain-containing protein</fullName>
    </recommendedName>
</protein>
<name>A0A8H6YT28_9AGAR</name>
<accession>A0A8H6YT28</accession>
<dbReference type="OrthoDB" id="5427350at2759"/>
<gene>
    <name evidence="1" type="ORF">MSAN_01090600</name>
</gene>
<dbReference type="SUPFAM" id="SSF50969">
    <property type="entry name" value="YVTN repeat-like/Quinoprotein amine dehydrogenase"/>
    <property type="match status" value="1"/>
</dbReference>
<organism evidence="1 2">
    <name type="scientific">Mycena sanguinolenta</name>
    <dbReference type="NCBI Taxonomy" id="230812"/>
    <lineage>
        <taxon>Eukaryota</taxon>
        <taxon>Fungi</taxon>
        <taxon>Dikarya</taxon>
        <taxon>Basidiomycota</taxon>
        <taxon>Agaricomycotina</taxon>
        <taxon>Agaricomycetes</taxon>
        <taxon>Agaricomycetidae</taxon>
        <taxon>Agaricales</taxon>
        <taxon>Marasmiineae</taxon>
        <taxon>Mycenaceae</taxon>
        <taxon>Mycena</taxon>
    </lineage>
</organism>
<evidence type="ECO:0008006" key="3">
    <source>
        <dbReference type="Google" id="ProtNLM"/>
    </source>
</evidence>
<comment type="caution">
    <text evidence="1">The sequence shown here is derived from an EMBL/GenBank/DDBJ whole genome shotgun (WGS) entry which is preliminary data.</text>
</comment>
<keyword evidence="2" id="KW-1185">Reference proteome</keyword>
<dbReference type="InterPro" id="IPR053143">
    <property type="entry name" value="Arylsulfate_ST"/>
</dbReference>